<reference evidence="1" key="1">
    <citation type="journal article" date="2015" name="Nature">
        <title>Complex archaea that bridge the gap between prokaryotes and eukaryotes.</title>
        <authorList>
            <person name="Spang A."/>
            <person name="Saw J.H."/>
            <person name="Jorgensen S.L."/>
            <person name="Zaremba-Niedzwiedzka K."/>
            <person name="Martijn J."/>
            <person name="Lind A.E."/>
            <person name="van Eijk R."/>
            <person name="Schleper C."/>
            <person name="Guy L."/>
            <person name="Ettema T.J."/>
        </authorList>
    </citation>
    <scope>NUCLEOTIDE SEQUENCE</scope>
</reference>
<sequence length="180" mass="19686">MSTENFKPTIWAGMLLKNLNDEHVFGALLNHDYEGEIREVGNTVKINSIGRITITDYIPNSDHATPEVLDESQVMLAITQAKMFNFLVDDVDNAQTKPKLMRDAMQEAGWGLSDVEDAYVASLLEAGVQTANQRAAATSVGTGASDQDAYEILVDLGVLLTTQSVPKSGRWAVIPPWYEG</sequence>
<accession>A0A0F9CS82</accession>
<organism evidence="1">
    <name type="scientific">marine sediment metagenome</name>
    <dbReference type="NCBI Taxonomy" id="412755"/>
    <lineage>
        <taxon>unclassified sequences</taxon>
        <taxon>metagenomes</taxon>
        <taxon>ecological metagenomes</taxon>
    </lineage>
</organism>
<gene>
    <name evidence="1" type="ORF">LCGC14_2289160</name>
</gene>
<protein>
    <submittedName>
        <fullName evidence="1">Uncharacterized protein</fullName>
    </submittedName>
</protein>
<comment type="caution">
    <text evidence="1">The sequence shown here is derived from an EMBL/GenBank/DDBJ whole genome shotgun (WGS) entry which is preliminary data.</text>
</comment>
<dbReference type="EMBL" id="LAZR01032020">
    <property type="protein sequence ID" value="KKL52069.1"/>
    <property type="molecule type" value="Genomic_DNA"/>
</dbReference>
<proteinExistence type="predicted"/>
<name>A0A0F9CS82_9ZZZZ</name>
<evidence type="ECO:0000313" key="1">
    <source>
        <dbReference type="EMBL" id="KKL52069.1"/>
    </source>
</evidence>
<dbReference type="AlphaFoldDB" id="A0A0F9CS82"/>
<feature type="non-terminal residue" evidence="1">
    <location>
        <position position="180"/>
    </location>
</feature>